<comment type="similarity">
    <text evidence="2">Belongs to the 2H phosphoesterase superfamily. ThpR family.</text>
</comment>
<feature type="active site" description="Proton acceptor" evidence="2">
    <location>
        <position position="141"/>
    </location>
</feature>
<dbReference type="Pfam" id="PF13563">
    <property type="entry name" value="2_5_RNA_ligase2"/>
    <property type="match status" value="1"/>
</dbReference>
<dbReference type="PANTHER" id="PTHR35561:SF1">
    <property type="entry name" value="RNA 2',3'-CYCLIC PHOSPHODIESTERASE"/>
    <property type="match status" value="1"/>
</dbReference>
<dbReference type="EC" id="3.1.4.58" evidence="2"/>
<dbReference type="InterPro" id="IPR004175">
    <property type="entry name" value="RNA_CPDase"/>
</dbReference>
<name>H0E734_9ACTN</name>
<organism evidence="3 4">
    <name type="scientific">Patulibacter medicamentivorans</name>
    <dbReference type="NCBI Taxonomy" id="1097667"/>
    <lineage>
        <taxon>Bacteria</taxon>
        <taxon>Bacillati</taxon>
        <taxon>Actinomycetota</taxon>
        <taxon>Thermoleophilia</taxon>
        <taxon>Solirubrobacterales</taxon>
        <taxon>Patulibacteraceae</taxon>
        <taxon>Patulibacter</taxon>
    </lineage>
</organism>
<comment type="catalytic activity">
    <reaction evidence="2">
        <text>a 3'-end 2',3'-cyclophospho-ribonucleotide-RNA + H2O = a 3'-end 2'-phospho-ribonucleotide-RNA + H(+)</text>
        <dbReference type="Rhea" id="RHEA:11828"/>
        <dbReference type="Rhea" id="RHEA-COMP:10464"/>
        <dbReference type="Rhea" id="RHEA-COMP:17353"/>
        <dbReference type="ChEBI" id="CHEBI:15377"/>
        <dbReference type="ChEBI" id="CHEBI:15378"/>
        <dbReference type="ChEBI" id="CHEBI:83064"/>
        <dbReference type="ChEBI" id="CHEBI:173113"/>
        <dbReference type="EC" id="3.1.4.58"/>
    </reaction>
</comment>
<reference evidence="3 4" key="1">
    <citation type="journal article" date="2013" name="Biodegradation">
        <title>Quantitative proteomic analysis of ibuprofen-degrading Patulibacter sp. strain I11.</title>
        <authorList>
            <person name="Almeida B."/>
            <person name="Kjeldal H."/>
            <person name="Lolas I."/>
            <person name="Knudsen A.D."/>
            <person name="Carvalho G."/>
            <person name="Nielsen K.L."/>
            <person name="Barreto Crespo M.T."/>
            <person name="Stensballe A."/>
            <person name="Nielsen J.L."/>
        </authorList>
    </citation>
    <scope>NUCLEOTIDE SEQUENCE [LARGE SCALE GENOMIC DNA]</scope>
    <source>
        <strain evidence="3 4">I11</strain>
    </source>
</reference>
<dbReference type="HAMAP" id="MF_01940">
    <property type="entry name" value="RNA_CPDase"/>
    <property type="match status" value="1"/>
</dbReference>
<comment type="function">
    <text evidence="2">Hydrolyzes RNA 2',3'-cyclic phosphodiester to an RNA 2'-phosphomonoester.</text>
</comment>
<keyword evidence="4" id="KW-1185">Reference proteome</keyword>
<evidence type="ECO:0000256" key="2">
    <source>
        <dbReference type="HAMAP-Rule" id="MF_01940"/>
    </source>
</evidence>
<feature type="short sequence motif" description="HXTX 1" evidence="2">
    <location>
        <begin position="50"/>
        <end position="53"/>
    </location>
</feature>
<dbReference type="AlphaFoldDB" id="H0E734"/>
<keyword evidence="3" id="KW-0436">Ligase</keyword>
<dbReference type="GO" id="GO:0008664">
    <property type="term" value="F:RNA 2',3'-cyclic 3'-phosphodiesterase activity"/>
    <property type="evidence" value="ECO:0007669"/>
    <property type="project" value="UniProtKB-EC"/>
</dbReference>
<dbReference type="PANTHER" id="PTHR35561">
    <property type="entry name" value="RNA 2',3'-CYCLIC PHOSPHODIESTERASE"/>
    <property type="match status" value="1"/>
</dbReference>
<feature type="active site" description="Proton donor" evidence="2">
    <location>
        <position position="50"/>
    </location>
</feature>
<feature type="short sequence motif" description="HXTX 2" evidence="2">
    <location>
        <begin position="141"/>
        <end position="144"/>
    </location>
</feature>
<accession>H0E734</accession>
<evidence type="ECO:0000256" key="1">
    <source>
        <dbReference type="ARBA" id="ARBA00022801"/>
    </source>
</evidence>
<evidence type="ECO:0000313" key="3">
    <source>
        <dbReference type="EMBL" id="EHN10529.1"/>
    </source>
</evidence>
<dbReference type="EMBL" id="AGUD01000216">
    <property type="protein sequence ID" value="EHN10529.1"/>
    <property type="molecule type" value="Genomic_DNA"/>
</dbReference>
<dbReference type="NCBIfam" id="TIGR02258">
    <property type="entry name" value="2_5_ligase"/>
    <property type="match status" value="1"/>
</dbReference>
<sequence>MAGHRGRRPGQRLFVALDPPVAVREALLAWTRQQRGQAPAMRAVPAEQLHVTLAFLGARTATEIDPIADAVAEAVATVSDGRPLPRLRLGGPLWLPPRRPRVLAAEVHDDGAGELLALQAAVAAGLRDAIGWEEERRFLPHLTLARMRSDAAPDRRSLPATPAAEFEPEAVVVYRSHLEPTGARYEAIERLALR</sequence>
<gene>
    <name evidence="3" type="ORF">PAI11_26360</name>
</gene>
<dbReference type="SUPFAM" id="SSF55144">
    <property type="entry name" value="LigT-like"/>
    <property type="match status" value="1"/>
</dbReference>
<proteinExistence type="inferred from homology"/>
<dbReference type="RefSeq" id="WP_007575901.1">
    <property type="nucleotide sequence ID" value="NZ_AGUD01000216.1"/>
</dbReference>
<evidence type="ECO:0000313" key="4">
    <source>
        <dbReference type="Proteomes" id="UP000005143"/>
    </source>
</evidence>
<dbReference type="InterPro" id="IPR009097">
    <property type="entry name" value="Cyclic_Pdiesterase"/>
</dbReference>
<dbReference type="Proteomes" id="UP000005143">
    <property type="component" value="Unassembled WGS sequence"/>
</dbReference>
<keyword evidence="1 2" id="KW-0378">Hydrolase</keyword>
<dbReference type="GO" id="GO:0016874">
    <property type="term" value="F:ligase activity"/>
    <property type="evidence" value="ECO:0007669"/>
    <property type="project" value="UniProtKB-KW"/>
</dbReference>
<dbReference type="GO" id="GO:0004113">
    <property type="term" value="F:2',3'-cyclic-nucleotide 3'-phosphodiesterase activity"/>
    <property type="evidence" value="ECO:0007669"/>
    <property type="project" value="InterPro"/>
</dbReference>
<dbReference type="Gene3D" id="3.90.1140.10">
    <property type="entry name" value="Cyclic phosphodiesterase"/>
    <property type="match status" value="1"/>
</dbReference>
<protein>
    <recommendedName>
        <fullName evidence="2">RNA 2',3'-cyclic phosphodiesterase</fullName>
        <shortName evidence="2">RNA 2',3'-CPDase</shortName>
        <ecNumber evidence="2">3.1.4.58</ecNumber>
    </recommendedName>
</protein>
<comment type="caution">
    <text evidence="3">The sequence shown here is derived from an EMBL/GenBank/DDBJ whole genome shotgun (WGS) entry which is preliminary data.</text>
</comment>
<dbReference type="OrthoDB" id="9787070at2"/>